<organism evidence="2 3">
    <name type="scientific">Daphnia magna</name>
    <dbReference type="NCBI Taxonomy" id="35525"/>
    <lineage>
        <taxon>Eukaryota</taxon>
        <taxon>Metazoa</taxon>
        <taxon>Ecdysozoa</taxon>
        <taxon>Arthropoda</taxon>
        <taxon>Crustacea</taxon>
        <taxon>Branchiopoda</taxon>
        <taxon>Diplostraca</taxon>
        <taxon>Cladocera</taxon>
        <taxon>Anomopoda</taxon>
        <taxon>Daphniidae</taxon>
        <taxon>Daphnia</taxon>
    </lineage>
</organism>
<sequence>MGVSDFQQLEGGCHTSRAVIDVRLLQTCGDSYQHLIYYFTYFMMGKNGDRQSLYGLLPLSKRLIIPTMEIIFTYLIIIYQFKAAAH</sequence>
<proteinExistence type="predicted"/>
<feature type="transmembrane region" description="Helical" evidence="1">
    <location>
        <begin position="63"/>
        <end position="81"/>
    </location>
</feature>
<gene>
    <name evidence="2" type="ORF">APZ42_005968</name>
</gene>
<keyword evidence="1" id="KW-0812">Transmembrane</keyword>
<accession>A0A164G5J0</accession>
<dbReference type="OrthoDB" id="6351772at2759"/>
<keyword evidence="3" id="KW-1185">Reference proteome</keyword>
<comment type="caution">
    <text evidence="2">The sequence shown here is derived from an EMBL/GenBank/DDBJ whole genome shotgun (WGS) entry which is preliminary data.</text>
</comment>
<name>A0A164G5J0_9CRUS</name>
<evidence type="ECO:0000313" key="2">
    <source>
        <dbReference type="EMBL" id="KZR98552.1"/>
    </source>
</evidence>
<dbReference type="Proteomes" id="UP000076858">
    <property type="component" value="Unassembled WGS sequence"/>
</dbReference>
<dbReference type="AlphaFoldDB" id="A0A164G5J0"/>
<evidence type="ECO:0000256" key="1">
    <source>
        <dbReference type="SAM" id="Phobius"/>
    </source>
</evidence>
<protein>
    <submittedName>
        <fullName evidence="2">Uncharacterized protein</fullName>
    </submittedName>
</protein>
<dbReference type="EMBL" id="LRGB01016635">
    <property type="protein sequence ID" value="KZR98552.1"/>
    <property type="molecule type" value="Genomic_DNA"/>
</dbReference>
<reference evidence="2 3" key="1">
    <citation type="submission" date="2016-03" db="EMBL/GenBank/DDBJ databases">
        <title>EvidentialGene: Evidence-directed Construction of Genes on Genomes.</title>
        <authorList>
            <person name="Gilbert D.G."/>
            <person name="Choi J.-H."/>
            <person name="Mockaitis K."/>
            <person name="Colbourne J."/>
            <person name="Pfrender M."/>
        </authorList>
    </citation>
    <scope>NUCLEOTIDE SEQUENCE [LARGE SCALE GENOMIC DNA]</scope>
    <source>
        <strain evidence="2 3">Xinb3</strain>
        <tissue evidence="2">Complete organism</tissue>
    </source>
</reference>
<keyword evidence="1" id="KW-0472">Membrane</keyword>
<evidence type="ECO:0000313" key="3">
    <source>
        <dbReference type="Proteomes" id="UP000076858"/>
    </source>
</evidence>
<keyword evidence="1" id="KW-1133">Transmembrane helix</keyword>